<dbReference type="KEGG" id="rsu:NHU_01886"/>
<evidence type="ECO:0000313" key="2">
    <source>
        <dbReference type="EMBL" id="BAQ69041.1"/>
    </source>
</evidence>
<dbReference type="AlphaFoldDB" id="A0A0D6B1Z4"/>
<evidence type="ECO:0000256" key="1">
    <source>
        <dbReference type="SAM" id="MobiDB-lite"/>
    </source>
</evidence>
<dbReference type="OrthoDB" id="7428628at2"/>
<evidence type="ECO:0000313" key="3">
    <source>
        <dbReference type="EMBL" id="MBL3608062.1"/>
    </source>
</evidence>
<organism evidence="2 4">
    <name type="scientific">Rhodovulum sulfidophilum</name>
    <name type="common">Rhodobacter sulfidophilus</name>
    <dbReference type="NCBI Taxonomy" id="35806"/>
    <lineage>
        <taxon>Bacteria</taxon>
        <taxon>Pseudomonadati</taxon>
        <taxon>Pseudomonadota</taxon>
        <taxon>Alphaproteobacteria</taxon>
        <taxon>Rhodobacterales</taxon>
        <taxon>Paracoccaceae</taxon>
        <taxon>Rhodovulum</taxon>
    </lineage>
</organism>
<gene>
    <name evidence="3" type="ORF">JMM60_04475</name>
    <name evidence="2" type="ORF">NHU_01886</name>
</gene>
<evidence type="ECO:0000313" key="4">
    <source>
        <dbReference type="Proteomes" id="UP000064912"/>
    </source>
</evidence>
<reference evidence="3 5" key="2">
    <citation type="submission" date="2021-01" db="EMBL/GenBank/DDBJ databases">
        <title>Draft genomes of Rhodovulum sulfidophilum.</title>
        <authorList>
            <person name="Guzman M.S."/>
        </authorList>
    </citation>
    <scope>NUCLEOTIDE SEQUENCE [LARGE SCALE GENOMIC DNA]</scope>
    <source>
        <strain evidence="3 5">AB35</strain>
    </source>
</reference>
<feature type="region of interest" description="Disordered" evidence="1">
    <location>
        <begin position="64"/>
        <end position="91"/>
    </location>
</feature>
<dbReference type="RefSeq" id="WP_072071694.1">
    <property type="nucleotide sequence ID" value="NZ_CP015421.1"/>
</dbReference>
<protein>
    <submittedName>
        <fullName evidence="3">(2Fe-2S)-binding protein</fullName>
    </submittedName>
    <submittedName>
        <fullName evidence="2">Bacterioferritin-associated ferredoxin</fullName>
    </submittedName>
</protein>
<dbReference type="EMBL" id="JAESJJ010000003">
    <property type="protein sequence ID" value="MBL3608062.1"/>
    <property type="molecule type" value="Genomic_DNA"/>
</dbReference>
<dbReference type="GeneID" id="93541478"/>
<dbReference type="EMBL" id="AP014800">
    <property type="protein sequence ID" value="BAQ69041.1"/>
    <property type="molecule type" value="Genomic_DNA"/>
</dbReference>
<reference evidence="2 4" key="1">
    <citation type="submission" date="2015-02" db="EMBL/GenBank/DDBJ databases">
        <title>Genome sequene of Rhodovulum sulfidophilum DSM 2351.</title>
        <authorList>
            <person name="Nagao N."/>
        </authorList>
    </citation>
    <scope>NUCLEOTIDE SEQUENCE [LARGE SCALE GENOMIC DNA]</scope>
    <source>
        <strain evidence="2 4">DSM 2351</strain>
    </source>
</reference>
<name>A0A0D6B1Z4_RHOSU</name>
<dbReference type="Proteomes" id="UP000604473">
    <property type="component" value="Unassembled WGS sequence"/>
</dbReference>
<dbReference type="Proteomes" id="UP000064912">
    <property type="component" value="Chromosome"/>
</dbReference>
<keyword evidence="5" id="KW-1185">Reference proteome</keyword>
<proteinExistence type="predicted"/>
<dbReference type="InterPro" id="IPR041854">
    <property type="entry name" value="BFD-like_2Fe2S-bd_dom_sf"/>
</dbReference>
<sequence length="91" mass="10173">MIVCHCQCITDHDINAAIDWMRASDPKTIVTPGKVFRSLGKRADCGDCMTLFLDTMRANANLEVPPDLQNLRPQHRKDKTSCKATPRSSNT</sequence>
<dbReference type="Gene3D" id="1.10.10.1100">
    <property type="entry name" value="BFD-like [2Fe-2S]-binding domain"/>
    <property type="match status" value="1"/>
</dbReference>
<dbReference type="PATRIC" id="fig|35806.4.peg.1944"/>
<evidence type="ECO:0000313" key="5">
    <source>
        <dbReference type="Proteomes" id="UP000604473"/>
    </source>
</evidence>
<feature type="compositionally biased region" description="Polar residues" evidence="1">
    <location>
        <begin position="82"/>
        <end position="91"/>
    </location>
</feature>
<accession>A0A0D6B1Z4</accession>